<name>A0A6C0JEH9_9ZZZZ</name>
<evidence type="ECO:0000256" key="3">
    <source>
        <dbReference type="ARBA" id="ARBA00022840"/>
    </source>
</evidence>
<evidence type="ECO:0000256" key="1">
    <source>
        <dbReference type="ARBA" id="ARBA00012513"/>
    </source>
</evidence>
<organism evidence="5">
    <name type="scientific">viral metagenome</name>
    <dbReference type="NCBI Taxonomy" id="1070528"/>
    <lineage>
        <taxon>unclassified sequences</taxon>
        <taxon>metagenomes</taxon>
        <taxon>organismal metagenomes</taxon>
    </lineage>
</organism>
<keyword evidence="2" id="KW-0547">Nucleotide-binding</keyword>
<dbReference type="PROSITE" id="PS50011">
    <property type="entry name" value="PROTEIN_KINASE_DOM"/>
    <property type="match status" value="1"/>
</dbReference>
<dbReference type="GO" id="GO:0004674">
    <property type="term" value="F:protein serine/threonine kinase activity"/>
    <property type="evidence" value="ECO:0007669"/>
    <property type="project" value="UniProtKB-EC"/>
</dbReference>
<dbReference type="InterPro" id="IPR050235">
    <property type="entry name" value="CK1_Ser-Thr_kinase"/>
</dbReference>
<dbReference type="SUPFAM" id="SSF56112">
    <property type="entry name" value="Protein kinase-like (PK-like)"/>
    <property type="match status" value="1"/>
</dbReference>
<dbReference type="GO" id="GO:0005524">
    <property type="term" value="F:ATP binding"/>
    <property type="evidence" value="ECO:0007669"/>
    <property type="project" value="UniProtKB-KW"/>
</dbReference>
<dbReference type="CDD" id="cd14016">
    <property type="entry name" value="STKc_CK1"/>
    <property type="match status" value="1"/>
</dbReference>
<dbReference type="InterPro" id="IPR000719">
    <property type="entry name" value="Prot_kinase_dom"/>
</dbReference>
<dbReference type="EMBL" id="MN740370">
    <property type="protein sequence ID" value="QHU03176.1"/>
    <property type="molecule type" value="Genomic_DNA"/>
</dbReference>
<evidence type="ECO:0000256" key="2">
    <source>
        <dbReference type="ARBA" id="ARBA00022741"/>
    </source>
</evidence>
<protein>
    <recommendedName>
        <fullName evidence="1">non-specific serine/threonine protein kinase</fullName>
        <ecNumber evidence="1">2.7.11.1</ecNumber>
    </recommendedName>
</protein>
<sequence length="285" mass="32883">MSLIVAKKYKIISKLGEGSFGKIFSGVNINTDEEVAVKIEKLDEHSLLKNEASVYKLLENISGIPRLRSYGTEGKFNYMVIDLLDKSLEDMRITCGNTLSLKTVLVLGIQMLKRIECVHLEGIIHRDIKPDNFLIKNNNNQIYLIDFGLSKRYLDCFDKHIKINTGRKLMGTARYASINVHNGITPTRRDDIESIGYVLLYLLIGYLPWQSIKADTREKKYKLIGKIKKETDLWNISKDIPGELIIFINYCRNLSFYEEPNYNYLKNLLGNLFKLHGFTTDIIYK</sequence>
<feature type="domain" description="Protein kinase" evidence="4">
    <location>
        <begin position="9"/>
        <end position="279"/>
    </location>
</feature>
<dbReference type="PROSITE" id="PS00107">
    <property type="entry name" value="PROTEIN_KINASE_ATP"/>
    <property type="match status" value="1"/>
</dbReference>
<dbReference type="InterPro" id="IPR011009">
    <property type="entry name" value="Kinase-like_dom_sf"/>
</dbReference>
<dbReference type="EC" id="2.7.11.1" evidence="1"/>
<dbReference type="AlphaFoldDB" id="A0A6C0JEH9"/>
<dbReference type="PROSITE" id="PS00108">
    <property type="entry name" value="PROTEIN_KINASE_ST"/>
    <property type="match status" value="1"/>
</dbReference>
<evidence type="ECO:0000259" key="4">
    <source>
        <dbReference type="PROSITE" id="PS50011"/>
    </source>
</evidence>
<dbReference type="PANTHER" id="PTHR11909">
    <property type="entry name" value="CASEIN KINASE-RELATED"/>
    <property type="match status" value="1"/>
</dbReference>
<dbReference type="InterPro" id="IPR008271">
    <property type="entry name" value="Ser/Thr_kinase_AS"/>
</dbReference>
<accession>A0A6C0JEH9</accession>
<reference evidence="5" key="1">
    <citation type="journal article" date="2020" name="Nature">
        <title>Giant virus diversity and host interactions through global metagenomics.</title>
        <authorList>
            <person name="Schulz F."/>
            <person name="Roux S."/>
            <person name="Paez-Espino D."/>
            <person name="Jungbluth S."/>
            <person name="Walsh D.A."/>
            <person name="Denef V.J."/>
            <person name="McMahon K.D."/>
            <person name="Konstantinidis K.T."/>
            <person name="Eloe-Fadrosh E.A."/>
            <person name="Kyrpides N.C."/>
            <person name="Woyke T."/>
        </authorList>
    </citation>
    <scope>NUCLEOTIDE SEQUENCE</scope>
    <source>
        <strain evidence="5">GVMAG-M-3300025890-48</strain>
    </source>
</reference>
<evidence type="ECO:0000313" key="5">
    <source>
        <dbReference type="EMBL" id="QHU03176.1"/>
    </source>
</evidence>
<dbReference type="Gene3D" id="1.10.510.10">
    <property type="entry name" value="Transferase(Phosphotransferase) domain 1"/>
    <property type="match status" value="1"/>
</dbReference>
<dbReference type="SMART" id="SM00220">
    <property type="entry name" value="S_TKc"/>
    <property type="match status" value="1"/>
</dbReference>
<dbReference type="Pfam" id="PF00069">
    <property type="entry name" value="Pkinase"/>
    <property type="match status" value="1"/>
</dbReference>
<proteinExistence type="predicted"/>
<keyword evidence="3" id="KW-0067">ATP-binding</keyword>
<dbReference type="InterPro" id="IPR017441">
    <property type="entry name" value="Protein_kinase_ATP_BS"/>
</dbReference>